<reference evidence="1 2" key="1">
    <citation type="submission" date="2020-04" db="EMBL/GenBank/DDBJ databases">
        <authorList>
            <person name="De Canck E."/>
        </authorList>
    </citation>
    <scope>NUCLEOTIDE SEQUENCE [LARGE SCALE GENOMIC DNA]</scope>
    <source>
        <strain evidence="1 2">LMG 28688</strain>
    </source>
</reference>
<dbReference type="AlphaFoldDB" id="A0A6J5FK28"/>
<name>A0A6J5FK28_9BURK</name>
<protein>
    <submittedName>
        <fullName evidence="1">Uncharacterized protein</fullName>
    </submittedName>
</protein>
<evidence type="ECO:0000313" key="2">
    <source>
        <dbReference type="Proteomes" id="UP000494119"/>
    </source>
</evidence>
<dbReference type="EMBL" id="CADIKL010000005">
    <property type="protein sequence ID" value="CAB3781951.1"/>
    <property type="molecule type" value="Genomic_DNA"/>
</dbReference>
<accession>A0A6J5FK28</accession>
<sequence>MKVSHSQFFPFSQRSFTGVHLCEREEYPVG</sequence>
<gene>
    <name evidence="1" type="ORF">LMG28688_01390</name>
</gene>
<organism evidence="1 2">
    <name type="scientific">Paraburkholderia caffeinitolerans</name>
    <dbReference type="NCBI Taxonomy" id="1723730"/>
    <lineage>
        <taxon>Bacteria</taxon>
        <taxon>Pseudomonadati</taxon>
        <taxon>Pseudomonadota</taxon>
        <taxon>Betaproteobacteria</taxon>
        <taxon>Burkholderiales</taxon>
        <taxon>Burkholderiaceae</taxon>
        <taxon>Paraburkholderia</taxon>
    </lineage>
</organism>
<proteinExistence type="predicted"/>
<keyword evidence="2" id="KW-1185">Reference proteome</keyword>
<dbReference type="Proteomes" id="UP000494119">
    <property type="component" value="Unassembled WGS sequence"/>
</dbReference>
<evidence type="ECO:0000313" key="1">
    <source>
        <dbReference type="EMBL" id="CAB3781951.1"/>
    </source>
</evidence>